<dbReference type="GO" id="GO:0030687">
    <property type="term" value="C:preribosome, large subunit precursor"/>
    <property type="evidence" value="ECO:0007669"/>
    <property type="project" value="TreeGrafter"/>
</dbReference>
<name>A0A8H7BYH1_9FUNG</name>
<reference evidence="3" key="1">
    <citation type="submission" date="2020-01" db="EMBL/GenBank/DDBJ databases">
        <title>Genome Sequencing of Three Apophysomyces-Like Fungal Strains Confirms a Novel Fungal Genus in the Mucoromycota with divergent Burkholderia-like Endosymbiotic Bacteria.</title>
        <authorList>
            <person name="Stajich J.E."/>
            <person name="Macias A.M."/>
            <person name="Carter-House D."/>
            <person name="Lovett B."/>
            <person name="Kasson L.R."/>
            <person name="Berry K."/>
            <person name="Grigoriev I."/>
            <person name="Chang Y."/>
            <person name="Spatafora J."/>
            <person name="Kasson M.T."/>
        </authorList>
    </citation>
    <scope>NUCLEOTIDE SEQUENCE</scope>
    <source>
        <strain evidence="3">NRRL A-21654</strain>
    </source>
</reference>
<gene>
    <name evidence="3" type="ORF">EC973_000236</name>
</gene>
<evidence type="ECO:0000313" key="4">
    <source>
        <dbReference type="Proteomes" id="UP000605846"/>
    </source>
</evidence>
<keyword evidence="4" id="KW-1185">Reference proteome</keyword>
<proteinExistence type="predicted"/>
<feature type="compositionally biased region" description="Basic and acidic residues" evidence="1">
    <location>
        <begin position="37"/>
        <end position="49"/>
    </location>
</feature>
<feature type="compositionally biased region" description="Low complexity" evidence="1">
    <location>
        <begin position="55"/>
        <end position="65"/>
    </location>
</feature>
<accession>A0A8H7BYH1</accession>
<evidence type="ECO:0000259" key="2">
    <source>
        <dbReference type="Pfam" id="PF10338"/>
    </source>
</evidence>
<evidence type="ECO:0000313" key="3">
    <source>
        <dbReference type="EMBL" id="KAF7731428.1"/>
    </source>
</evidence>
<dbReference type="Pfam" id="PF10338">
    <property type="entry name" value="YBL028C_N"/>
    <property type="match status" value="1"/>
</dbReference>
<dbReference type="AlphaFoldDB" id="A0A8H7BYH1"/>
<feature type="region of interest" description="Disordered" evidence="1">
    <location>
        <begin position="37"/>
        <end position="97"/>
    </location>
</feature>
<feature type="compositionally biased region" description="Basic residues" evidence="1">
    <location>
        <begin position="83"/>
        <end position="97"/>
    </location>
</feature>
<sequence length="97" mass="11064">MAKGLRSHTKKRFRAIKREKVFKPVEDLRLKRLAEAQAEAAKKAKVGDHMEEDTAANADDNAMTDDQPKKVSTGGVRNAQLARKLRLKKKKKTHNKW</sequence>
<protein>
    <recommendedName>
        <fullName evidence="2">DUF2423 domain-containing protein</fullName>
    </recommendedName>
</protein>
<dbReference type="InterPro" id="IPR019434">
    <property type="entry name" value="DUF2423"/>
</dbReference>
<dbReference type="EMBL" id="JABAYA010000010">
    <property type="protein sequence ID" value="KAF7731428.1"/>
    <property type="molecule type" value="Genomic_DNA"/>
</dbReference>
<dbReference type="Proteomes" id="UP000605846">
    <property type="component" value="Unassembled WGS sequence"/>
</dbReference>
<dbReference type="PANTHER" id="PTHR28219:SF1">
    <property type="entry name" value="UPF0642 PROTEIN YBL028C"/>
    <property type="match status" value="1"/>
</dbReference>
<evidence type="ECO:0000256" key="1">
    <source>
        <dbReference type="SAM" id="MobiDB-lite"/>
    </source>
</evidence>
<dbReference type="PANTHER" id="PTHR28219">
    <property type="entry name" value="UPF0642 PROTEIN YBL028C"/>
    <property type="match status" value="1"/>
</dbReference>
<comment type="caution">
    <text evidence="3">The sequence shown here is derived from an EMBL/GenBank/DDBJ whole genome shotgun (WGS) entry which is preliminary data.</text>
</comment>
<feature type="domain" description="DUF2423" evidence="2">
    <location>
        <begin position="1"/>
        <end position="43"/>
    </location>
</feature>
<organism evidence="3 4">
    <name type="scientific">Apophysomyces ossiformis</name>
    <dbReference type="NCBI Taxonomy" id="679940"/>
    <lineage>
        <taxon>Eukaryota</taxon>
        <taxon>Fungi</taxon>
        <taxon>Fungi incertae sedis</taxon>
        <taxon>Mucoromycota</taxon>
        <taxon>Mucoromycotina</taxon>
        <taxon>Mucoromycetes</taxon>
        <taxon>Mucorales</taxon>
        <taxon>Mucorineae</taxon>
        <taxon>Mucoraceae</taxon>
        <taxon>Apophysomyces</taxon>
    </lineage>
</organism>